<dbReference type="AlphaFoldDB" id="A0A1H3ZXY5"/>
<feature type="chain" id="PRO_5010260044" evidence="1">
    <location>
        <begin position="22"/>
        <end position="571"/>
    </location>
</feature>
<dbReference type="InterPro" id="IPR011990">
    <property type="entry name" value="TPR-like_helical_dom_sf"/>
</dbReference>
<feature type="signal peptide" evidence="1">
    <location>
        <begin position="1"/>
        <end position="21"/>
    </location>
</feature>
<organism evidence="2 3">
    <name type="scientific">Xylanibacter ruminicola</name>
    <name type="common">Prevotella ruminicola</name>
    <dbReference type="NCBI Taxonomy" id="839"/>
    <lineage>
        <taxon>Bacteria</taxon>
        <taxon>Pseudomonadati</taxon>
        <taxon>Bacteroidota</taxon>
        <taxon>Bacteroidia</taxon>
        <taxon>Bacteroidales</taxon>
        <taxon>Prevotellaceae</taxon>
        <taxon>Xylanibacter</taxon>
    </lineage>
</organism>
<reference evidence="2 3" key="1">
    <citation type="submission" date="2016-10" db="EMBL/GenBank/DDBJ databases">
        <authorList>
            <person name="de Groot N.N."/>
        </authorList>
    </citation>
    <scope>NUCLEOTIDE SEQUENCE [LARGE SCALE GENOMIC DNA]</scope>
    <source>
        <strain evidence="2 3">D31d</strain>
    </source>
</reference>
<proteinExistence type="predicted"/>
<evidence type="ECO:0000313" key="3">
    <source>
        <dbReference type="Proteomes" id="UP000182257"/>
    </source>
</evidence>
<gene>
    <name evidence="2" type="ORF">SAMN05216462_0972</name>
</gene>
<evidence type="ECO:0000256" key="1">
    <source>
        <dbReference type="SAM" id="SignalP"/>
    </source>
</evidence>
<dbReference type="Gene3D" id="1.25.40.390">
    <property type="match status" value="1"/>
</dbReference>
<accession>A0A1H3ZXY5</accession>
<keyword evidence="1" id="KW-0732">Signal</keyword>
<sequence length="571" mass="64282">MKKISLFALGIVGAMAFTACSDEAYTEKYNDPSKTTTVSCDKLFTGVVWTGRTYGMQTYWGLCTFELPQIGAYSQVSSHFSADVDYEGTGSYVSYGNDRWTNFYEDLAQYKLMRYTFNNLSAAEQTANQLYMDCATVWMYDQLEKAVDLWGDIPFVNACNIQISANIADSKASYDDAKTLYEMMLNGATLTDVKGESQAFDGLATLYSRIKGATAPSSFASQDILFGGDVSKWASYAIGLRARMALRVSTQGELASTGQAVLKEIANTVASDAQDCATGFADPSIVAFSYNDGNGMNWGGGWNEWACQYSRLSFKMAEMLNLPEGSKMNHDTDIHVEGADPRAAVMFDASNAGTVHILDYHQTFSDQYYEGWKKEETYRWFTVVDSATFINNAYFMHPIMTKAEMLLTLAEAAQRGYITGSAETYFKQGVQASVDFYYAENAKSKFRTAVPQPDATAYIDALWTNATDKLEAICNQRWLHFSMLQQEQSYAEVRRTGFPKLEFRDFSNDPNFTIPRPMDRIVYPSNETQNNLEYMTEAINRLSNKNQEWYNNLFWAKSAGTWYTVIDLPYE</sequence>
<evidence type="ECO:0000313" key="2">
    <source>
        <dbReference type="EMBL" id="SEA28540.1"/>
    </source>
</evidence>
<dbReference type="EMBL" id="FNRF01000002">
    <property type="protein sequence ID" value="SEA28540.1"/>
    <property type="molecule type" value="Genomic_DNA"/>
</dbReference>
<dbReference type="RefSeq" id="WP_175456307.1">
    <property type="nucleotide sequence ID" value="NZ_FNRF01000002.1"/>
</dbReference>
<dbReference type="Proteomes" id="UP000182257">
    <property type="component" value="Unassembled WGS sequence"/>
</dbReference>
<dbReference type="SUPFAM" id="SSF48452">
    <property type="entry name" value="TPR-like"/>
    <property type="match status" value="1"/>
</dbReference>
<name>A0A1H3ZXY5_XYLRU</name>
<dbReference type="InterPro" id="IPR041662">
    <property type="entry name" value="SusD-like_2"/>
</dbReference>
<dbReference type="PROSITE" id="PS51257">
    <property type="entry name" value="PROKAR_LIPOPROTEIN"/>
    <property type="match status" value="1"/>
</dbReference>
<dbReference type="Pfam" id="PF12771">
    <property type="entry name" value="SusD-like_2"/>
    <property type="match status" value="1"/>
</dbReference>
<protein>
    <submittedName>
        <fullName evidence="2">Starch-binding associating with outer membrane</fullName>
    </submittedName>
</protein>